<keyword evidence="3" id="KW-1185">Reference proteome</keyword>
<organism evidence="2 3">
    <name type="scientific">Amycolatopsis samaneae</name>
    <dbReference type="NCBI Taxonomy" id="664691"/>
    <lineage>
        <taxon>Bacteria</taxon>
        <taxon>Bacillati</taxon>
        <taxon>Actinomycetota</taxon>
        <taxon>Actinomycetes</taxon>
        <taxon>Pseudonocardiales</taxon>
        <taxon>Pseudonocardiaceae</taxon>
        <taxon>Amycolatopsis</taxon>
    </lineage>
</organism>
<dbReference type="Proteomes" id="UP001597419">
    <property type="component" value="Unassembled WGS sequence"/>
</dbReference>
<evidence type="ECO:0008006" key="4">
    <source>
        <dbReference type="Google" id="ProtNLM"/>
    </source>
</evidence>
<accession>A0ABW5GVT8</accession>
<keyword evidence="1" id="KW-0812">Transmembrane</keyword>
<comment type="caution">
    <text evidence="2">The sequence shown here is derived from an EMBL/GenBank/DDBJ whole genome shotgun (WGS) entry which is preliminary data.</text>
</comment>
<name>A0ABW5GVT8_9PSEU</name>
<proteinExistence type="predicted"/>
<gene>
    <name evidence="2" type="ORF">ACFSYJ_40940</name>
</gene>
<sequence>MSDLAYSALLIACCVLLALVLRFLQWWLNTDRRPGTRPAVRRENGEPLMVRTRYRRPMR</sequence>
<feature type="transmembrane region" description="Helical" evidence="1">
    <location>
        <begin position="6"/>
        <end position="24"/>
    </location>
</feature>
<protein>
    <recommendedName>
        <fullName evidence="4">Cellulose biosynthesis protein BcsF</fullName>
    </recommendedName>
</protein>
<evidence type="ECO:0000313" key="3">
    <source>
        <dbReference type="Proteomes" id="UP001597419"/>
    </source>
</evidence>
<dbReference type="EMBL" id="JBHUKU010000028">
    <property type="protein sequence ID" value="MFD2465043.1"/>
    <property type="molecule type" value="Genomic_DNA"/>
</dbReference>
<evidence type="ECO:0000256" key="1">
    <source>
        <dbReference type="SAM" id="Phobius"/>
    </source>
</evidence>
<dbReference type="RefSeq" id="WP_345399125.1">
    <property type="nucleotide sequence ID" value="NZ_BAABHG010000010.1"/>
</dbReference>
<keyword evidence="1" id="KW-0472">Membrane</keyword>
<evidence type="ECO:0000313" key="2">
    <source>
        <dbReference type="EMBL" id="MFD2465043.1"/>
    </source>
</evidence>
<reference evidence="3" key="1">
    <citation type="journal article" date="2019" name="Int. J. Syst. Evol. Microbiol.">
        <title>The Global Catalogue of Microorganisms (GCM) 10K type strain sequencing project: providing services to taxonomists for standard genome sequencing and annotation.</title>
        <authorList>
            <consortium name="The Broad Institute Genomics Platform"/>
            <consortium name="The Broad Institute Genome Sequencing Center for Infectious Disease"/>
            <person name="Wu L."/>
            <person name="Ma J."/>
        </authorList>
    </citation>
    <scope>NUCLEOTIDE SEQUENCE [LARGE SCALE GENOMIC DNA]</scope>
    <source>
        <strain evidence="3">CGMCC 4.7643</strain>
    </source>
</reference>
<keyword evidence="1" id="KW-1133">Transmembrane helix</keyword>